<dbReference type="GeneID" id="41321544"/>
<evidence type="ECO:0000256" key="1">
    <source>
        <dbReference type="SAM" id="MobiDB-lite"/>
    </source>
</evidence>
<protein>
    <submittedName>
        <fullName evidence="2">Uncharacterized protein</fullName>
    </submittedName>
</protein>
<dbReference type="RefSeq" id="WP_015504640.1">
    <property type="nucleotide sequence ID" value="NZ_CAYAVH010000021.1"/>
</dbReference>
<feature type="region of interest" description="Disordered" evidence="1">
    <location>
        <begin position="174"/>
        <end position="203"/>
    </location>
</feature>
<feature type="compositionally biased region" description="Basic and acidic residues" evidence="1">
    <location>
        <begin position="46"/>
        <end position="128"/>
    </location>
</feature>
<feature type="region of interest" description="Disordered" evidence="1">
    <location>
        <begin position="1"/>
        <end position="147"/>
    </location>
</feature>
<dbReference type="EMBL" id="CP017686">
    <property type="protein sequence ID" value="AYQ54910.1"/>
    <property type="molecule type" value="Genomic_DNA"/>
</dbReference>
<accession>A0A3G3IGE8</accession>
<organism evidence="2 3">
    <name type="scientific">Methanomethylophilus alvi</name>
    <dbReference type="NCBI Taxonomy" id="1291540"/>
    <lineage>
        <taxon>Archaea</taxon>
        <taxon>Methanobacteriati</taxon>
        <taxon>Thermoplasmatota</taxon>
        <taxon>Thermoplasmata</taxon>
        <taxon>Methanomassiliicoccales</taxon>
        <taxon>Methanomethylophilaceae</taxon>
        <taxon>Methanomethylophilus</taxon>
    </lineage>
</organism>
<proteinExistence type="predicted"/>
<dbReference type="AlphaFoldDB" id="A0A3G3IGE8"/>
<name>A0A3G3IGE8_9ARCH</name>
<gene>
    <name evidence="2" type="ORF">BKD89_03705</name>
</gene>
<evidence type="ECO:0000313" key="2">
    <source>
        <dbReference type="EMBL" id="AYQ54910.1"/>
    </source>
</evidence>
<dbReference type="Proteomes" id="UP000273278">
    <property type="component" value="Chromosome"/>
</dbReference>
<sequence>MMRGIGIHSNGDVPELTGLSEEEKKALAAASGGSSVKATEGQETVSRYKFDQMKKDLDEKLRKSEDKNKKTSDELKKVREERDAALRRAEKAEKESETKDERISGLEKTVGEMDGRIKGFEKREKSRESVTPAKETPREASLANDLRTAQDRISELETELDYMDYIIGEMADIMSDPPEKEPSQEHAATSSEAPEPVGKIVRSGPSELTSDLFVLPRYKVTLARSGSYISFEPDVDGHGICVDGTISLPALEGLIGYRGREEYSVFRDGRRLVAHLI</sequence>
<dbReference type="Gene3D" id="1.10.287.1490">
    <property type="match status" value="1"/>
</dbReference>
<evidence type="ECO:0000313" key="3">
    <source>
        <dbReference type="Proteomes" id="UP000273278"/>
    </source>
</evidence>
<reference evidence="2 3" key="1">
    <citation type="submission" date="2016-10" db="EMBL/GenBank/DDBJ databases">
        <title>Complete genome of the TMA-utilizing, human hosted archaeon Methanomethylophilus alvus Gen. nov, sp. nov., strain Mx-05, derived from a pure culture.</title>
        <authorList>
            <person name="Brugere J.-F."/>
            <person name="Ben Hania W."/>
            <person name="Chaudhary P.P."/>
            <person name="Gaci N."/>
            <person name="Borrel G."/>
            <person name="Cao Van Tuat L."/>
            <person name="Fardeau M.-L."/>
            <person name="Harris H.M.B."/>
            <person name="O'Toole P.W."/>
            <person name="Ollivier B."/>
        </authorList>
    </citation>
    <scope>NUCLEOTIDE SEQUENCE [LARGE SCALE GENOMIC DNA]</scope>
    <source>
        <strain evidence="2 3">Mx-05</strain>
    </source>
</reference>